<dbReference type="InterPro" id="IPR021998">
    <property type="entry name" value="Alfin_N"/>
</dbReference>
<keyword evidence="1" id="KW-0479">Metal-binding</keyword>
<name>A0A833RKH6_9POAL</name>
<dbReference type="GO" id="GO:0005634">
    <property type="term" value="C:nucleus"/>
    <property type="evidence" value="ECO:0007669"/>
    <property type="project" value="UniProtKB-SubCell"/>
</dbReference>
<proteinExistence type="inferred from homology"/>
<keyword evidence="1" id="KW-0862">Zinc</keyword>
<comment type="domain">
    <text evidence="1">The PHD-type zinc finger mediates the binding to H3K4me3.</text>
</comment>
<dbReference type="GO" id="GO:0000976">
    <property type="term" value="F:transcription cis-regulatory region binding"/>
    <property type="evidence" value="ECO:0007669"/>
    <property type="project" value="TreeGrafter"/>
</dbReference>
<comment type="subunit">
    <text evidence="1">Interacts with H3K4me3 and to a lesser extent with H3K4me2.</text>
</comment>
<sequence length="282" mass="31810">MAKERERFYQDEEIVPTASTSTSSDDPDFECEINSTTKARTSHTIRRLFRDFKARRAGILKALTTEAESFYRRCDPEKDELGLYGLPNGTWDVKFPEELVPPDMPEPTLGINFARYGSKEEWLAIVAVHSDSWLLALTFYLGSHYGLDQESRRELFSMINNLPTIYEVVTGAAKKPTNERTPKNSSKSNKSASQLMYSIYVSLFCCNSRLPVENAPFLAPKGPAKHRRLVIKILLHAMTEVKRIPHAVPICGMQPISQRDPPVSLHTSIPPIQALQNMISPA</sequence>
<protein>
    <recommendedName>
        <fullName evidence="1">PHD finger protein ALFIN-LIKE</fullName>
    </recommendedName>
</protein>
<dbReference type="AlphaFoldDB" id="A0A833RKH6"/>
<evidence type="ECO:0000259" key="3">
    <source>
        <dbReference type="Pfam" id="PF12165"/>
    </source>
</evidence>
<dbReference type="GO" id="GO:0006325">
    <property type="term" value="P:chromatin organization"/>
    <property type="evidence" value="ECO:0007669"/>
    <property type="project" value="UniProtKB-UniRule"/>
</dbReference>
<feature type="domain" description="Alfin N-terminal" evidence="3">
    <location>
        <begin position="44"/>
        <end position="170"/>
    </location>
</feature>
<feature type="compositionally biased region" description="Basic and acidic residues" evidence="2">
    <location>
        <begin position="1"/>
        <end position="10"/>
    </location>
</feature>
<dbReference type="EMBL" id="SWLB01000002">
    <property type="protein sequence ID" value="KAF3340801.1"/>
    <property type="molecule type" value="Genomic_DNA"/>
</dbReference>
<comment type="similarity">
    <text evidence="1">Belongs to the Alfin family.</text>
</comment>
<comment type="subcellular location">
    <subcellularLocation>
        <location evidence="1">Nucleus</location>
    </subcellularLocation>
</comment>
<evidence type="ECO:0000256" key="1">
    <source>
        <dbReference type="RuleBase" id="RU369089"/>
    </source>
</evidence>
<dbReference type="GO" id="GO:0003712">
    <property type="term" value="F:transcription coregulator activity"/>
    <property type="evidence" value="ECO:0007669"/>
    <property type="project" value="TreeGrafter"/>
</dbReference>
<keyword evidence="1" id="KW-0804">Transcription</keyword>
<reference evidence="4" key="1">
    <citation type="submission" date="2020-01" db="EMBL/GenBank/DDBJ databases">
        <title>Genome sequence of Kobresia littledalei, the first chromosome-level genome in the family Cyperaceae.</title>
        <authorList>
            <person name="Qu G."/>
        </authorList>
    </citation>
    <scope>NUCLEOTIDE SEQUENCE</scope>
    <source>
        <strain evidence="4">C.B.Clarke</strain>
        <tissue evidence="4">Leaf</tissue>
    </source>
</reference>
<keyword evidence="1" id="KW-0863">Zinc-finger</keyword>
<dbReference type="Proteomes" id="UP000623129">
    <property type="component" value="Unassembled WGS sequence"/>
</dbReference>
<evidence type="ECO:0000313" key="4">
    <source>
        <dbReference type="EMBL" id="KAF3340801.1"/>
    </source>
</evidence>
<dbReference type="OrthoDB" id="436852at2759"/>
<evidence type="ECO:0000256" key="2">
    <source>
        <dbReference type="SAM" id="MobiDB-lite"/>
    </source>
</evidence>
<dbReference type="GO" id="GO:0008270">
    <property type="term" value="F:zinc ion binding"/>
    <property type="evidence" value="ECO:0007669"/>
    <property type="project" value="UniProtKB-KW"/>
</dbReference>
<dbReference type="InterPro" id="IPR045104">
    <property type="entry name" value="Alfin"/>
</dbReference>
<dbReference type="Pfam" id="PF12165">
    <property type="entry name" value="Alfin"/>
    <property type="match status" value="1"/>
</dbReference>
<accession>A0A833RKH6</accession>
<dbReference type="PANTHER" id="PTHR12321">
    <property type="entry name" value="CPG BINDING PROTEIN"/>
    <property type="match status" value="1"/>
</dbReference>
<comment type="function">
    <text evidence="1">Histone-binding component that specifically recognizes H3 tails trimethylated on 'Lys-4' (H3K4me3), which mark transcription start sites of virtually all active genes.</text>
</comment>
<keyword evidence="1" id="KW-0156">Chromatin regulator</keyword>
<gene>
    <name evidence="4" type="ORF">FCM35_KLT09645</name>
</gene>
<keyword evidence="1" id="KW-0805">Transcription regulation</keyword>
<comment type="caution">
    <text evidence="4">The sequence shown here is derived from an EMBL/GenBank/DDBJ whole genome shotgun (WGS) entry which is preliminary data.</text>
</comment>
<feature type="region of interest" description="Disordered" evidence="2">
    <location>
        <begin position="1"/>
        <end position="29"/>
    </location>
</feature>
<keyword evidence="1" id="KW-0539">Nucleus</keyword>
<evidence type="ECO:0000313" key="5">
    <source>
        <dbReference type="Proteomes" id="UP000623129"/>
    </source>
</evidence>
<dbReference type="PANTHER" id="PTHR12321:SF77">
    <property type="entry name" value="PHD FINGER PROTEIN ALFIN-LIKE 6"/>
    <property type="match status" value="1"/>
</dbReference>
<dbReference type="GO" id="GO:0042393">
    <property type="term" value="F:histone binding"/>
    <property type="evidence" value="ECO:0007669"/>
    <property type="project" value="UniProtKB-UniRule"/>
</dbReference>
<keyword evidence="5" id="KW-1185">Reference proteome</keyword>
<organism evidence="4 5">
    <name type="scientific">Carex littledalei</name>
    <dbReference type="NCBI Taxonomy" id="544730"/>
    <lineage>
        <taxon>Eukaryota</taxon>
        <taxon>Viridiplantae</taxon>
        <taxon>Streptophyta</taxon>
        <taxon>Embryophyta</taxon>
        <taxon>Tracheophyta</taxon>
        <taxon>Spermatophyta</taxon>
        <taxon>Magnoliopsida</taxon>
        <taxon>Liliopsida</taxon>
        <taxon>Poales</taxon>
        <taxon>Cyperaceae</taxon>
        <taxon>Cyperoideae</taxon>
        <taxon>Cariceae</taxon>
        <taxon>Carex</taxon>
        <taxon>Carex subgen. Euthyceras</taxon>
    </lineage>
</organism>
<dbReference type="GO" id="GO:0006355">
    <property type="term" value="P:regulation of DNA-templated transcription"/>
    <property type="evidence" value="ECO:0007669"/>
    <property type="project" value="UniProtKB-UniRule"/>
</dbReference>